<dbReference type="InterPro" id="IPR038770">
    <property type="entry name" value="Na+/solute_symporter_sf"/>
</dbReference>
<dbReference type="Gene3D" id="1.20.1530.20">
    <property type="match status" value="1"/>
</dbReference>
<feature type="transmembrane region" description="Helical" evidence="5">
    <location>
        <begin position="84"/>
        <end position="106"/>
    </location>
</feature>
<comment type="subcellular location">
    <subcellularLocation>
        <location evidence="1">Membrane</location>
        <topology evidence="1">Multi-pass membrane protein</topology>
    </subcellularLocation>
</comment>
<feature type="transmembrane region" description="Helical" evidence="5">
    <location>
        <begin position="24"/>
        <end position="47"/>
    </location>
</feature>
<proteinExistence type="predicted"/>
<keyword evidence="7" id="KW-1185">Reference proteome</keyword>
<dbReference type="PANTHER" id="PTHR10361:SF28">
    <property type="entry name" value="P3 PROTEIN-RELATED"/>
    <property type="match status" value="1"/>
</dbReference>
<gene>
    <name evidence="6" type="ORF">D3250_00180</name>
</gene>
<dbReference type="EMBL" id="QYZP01000001">
    <property type="protein sequence ID" value="RJN32324.1"/>
    <property type="molecule type" value="Genomic_DNA"/>
</dbReference>
<reference evidence="6 7" key="1">
    <citation type="submission" date="2018-09" db="EMBL/GenBank/DDBJ databases">
        <title>Nesterenkonia natronophila sp. nov., an alkaliphilic actinobacteriume isolated from a soda lake, and emended description of the genus Nesterenkonia.</title>
        <authorList>
            <person name="Menes R.J."/>
            <person name="Iriarte A."/>
        </authorList>
    </citation>
    <scope>NUCLEOTIDE SEQUENCE [LARGE SCALE GENOMIC DNA]</scope>
    <source>
        <strain evidence="6 7">M8</strain>
    </source>
</reference>
<evidence type="ECO:0000256" key="2">
    <source>
        <dbReference type="ARBA" id="ARBA00022692"/>
    </source>
</evidence>
<feature type="transmembrane region" description="Helical" evidence="5">
    <location>
        <begin position="53"/>
        <end position="72"/>
    </location>
</feature>
<dbReference type="OrthoDB" id="9806785at2"/>
<dbReference type="InterPro" id="IPR002657">
    <property type="entry name" value="BilAc:Na_symport/Acr3"/>
</dbReference>
<dbReference type="Pfam" id="PF01758">
    <property type="entry name" value="SBF"/>
    <property type="match status" value="1"/>
</dbReference>
<evidence type="ECO:0000256" key="5">
    <source>
        <dbReference type="SAM" id="Phobius"/>
    </source>
</evidence>
<name>A0A3A4FBZ8_9MICC</name>
<dbReference type="RefSeq" id="WP_119901370.1">
    <property type="nucleotide sequence ID" value="NZ_QYZP01000001.1"/>
</dbReference>
<protein>
    <submittedName>
        <fullName evidence="6">Bile acid:sodium symporter family protein</fullName>
    </submittedName>
</protein>
<accession>A0A3A4FBZ8</accession>
<feature type="transmembrane region" description="Helical" evidence="5">
    <location>
        <begin position="208"/>
        <end position="226"/>
    </location>
</feature>
<keyword evidence="4 5" id="KW-0472">Membrane</keyword>
<feature type="transmembrane region" description="Helical" evidence="5">
    <location>
        <begin position="141"/>
        <end position="164"/>
    </location>
</feature>
<evidence type="ECO:0000256" key="3">
    <source>
        <dbReference type="ARBA" id="ARBA00022989"/>
    </source>
</evidence>
<dbReference type="PANTHER" id="PTHR10361">
    <property type="entry name" value="SODIUM-BILE ACID COTRANSPORTER"/>
    <property type="match status" value="1"/>
</dbReference>
<dbReference type="InterPro" id="IPR004710">
    <property type="entry name" value="Bilac:Na_transpt"/>
</dbReference>
<keyword evidence="2 5" id="KW-0812">Transmembrane</keyword>
<dbReference type="AlphaFoldDB" id="A0A3A4FBZ8"/>
<feature type="transmembrane region" description="Helical" evidence="5">
    <location>
        <begin position="112"/>
        <end position="134"/>
    </location>
</feature>
<evidence type="ECO:0000256" key="4">
    <source>
        <dbReference type="ARBA" id="ARBA00023136"/>
    </source>
</evidence>
<dbReference type="GO" id="GO:0016020">
    <property type="term" value="C:membrane"/>
    <property type="evidence" value="ECO:0007669"/>
    <property type="project" value="UniProtKB-SubCell"/>
</dbReference>
<organism evidence="6 7">
    <name type="scientific">Nesterenkonia natronophila</name>
    <dbReference type="NCBI Taxonomy" id="2174932"/>
    <lineage>
        <taxon>Bacteria</taxon>
        <taxon>Bacillati</taxon>
        <taxon>Actinomycetota</taxon>
        <taxon>Actinomycetes</taxon>
        <taxon>Micrococcales</taxon>
        <taxon>Micrococcaceae</taxon>
        <taxon>Nesterenkonia</taxon>
    </lineage>
</organism>
<sequence length="339" mass="34788">MPDSPAPPNQPSTPADQSPRSAKLAVTVFPLLIIAGAALALLAPATFAPLGAGVTYALMIIMFGMGLTLTLPDFLMVLKRPLPVLAGVAFQFGFMPLLAFGIAWALQLPPALAAGLILVGSVPGGTSSNVVTYLARGDVALSVTMTSVSTLLSPLLTPLLALWLAGQYLPVPAGDMAWDIVRIVLIPVIGGVLLRLLLPKIVQGVQPALPWISVLGITYVVLAVVAGSSEVLASAGALLLLGVVLHNLLGYVLGYGAAMLTKAPVPTRRAVSVEVGMQNSGLAAGLAAAHFSPEAALPGAIFSVWHNISGGLLASFWGSRRPKTPQTEHDDASTTPVAT</sequence>
<evidence type="ECO:0000256" key="1">
    <source>
        <dbReference type="ARBA" id="ARBA00004141"/>
    </source>
</evidence>
<feature type="transmembrane region" description="Helical" evidence="5">
    <location>
        <begin position="176"/>
        <end position="196"/>
    </location>
</feature>
<keyword evidence="3 5" id="KW-1133">Transmembrane helix</keyword>
<feature type="transmembrane region" description="Helical" evidence="5">
    <location>
        <begin position="232"/>
        <end position="253"/>
    </location>
</feature>
<evidence type="ECO:0000313" key="6">
    <source>
        <dbReference type="EMBL" id="RJN32324.1"/>
    </source>
</evidence>
<evidence type="ECO:0000313" key="7">
    <source>
        <dbReference type="Proteomes" id="UP000266615"/>
    </source>
</evidence>
<comment type="caution">
    <text evidence="6">The sequence shown here is derived from an EMBL/GenBank/DDBJ whole genome shotgun (WGS) entry which is preliminary data.</text>
</comment>
<dbReference type="Proteomes" id="UP000266615">
    <property type="component" value="Unassembled WGS sequence"/>
</dbReference>